<keyword evidence="4 8" id="KW-0812">Transmembrane</keyword>
<dbReference type="PIRSF" id="PIRSF002744">
    <property type="entry name" value="Pur-cyt_permease"/>
    <property type="match status" value="1"/>
</dbReference>
<dbReference type="OrthoDB" id="5428495at2759"/>
<dbReference type="Proteomes" id="UP001147746">
    <property type="component" value="Unassembled WGS sequence"/>
</dbReference>
<evidence type="ECO:0000256" key="8">
    <source>
        <dbReference type="SAM" id="Phobius"/>
    </source>
</evidence>
<feature type="transmembrane region" description="Helical" evidence="8">
    <location>
        <begin position="228"/>
        <end position="248"/>
    </location>
</feature>
<dbReference type="Pfam" id="PF02133">
    <property type="entry name" value="Transp_cyt_pur"/>
    <property type="match status" value="1"/>
</dbReference>
<dbReference type="PANTHER" id="PTHR31806">
    <property type="entry name" value="PURINE-CYTOSINE PERMEASE FCY2-RELATED"/>
    <property type="match status" value="1"/>
</dbReference>
<feature type="transmembrane region" description="Helical" evidence="8">
    <location>
        <begin position="269"/>
        <end position="292"/>
    </location>
</feature>
<dbReference type="Gene3D" id="1.10.4160.10">
    <property type="entry name" value="Hydantoin permease"/>
    <property type="match status" value="1"/>
</dbReference>
<comment type="subcellular location">
    <subcellularLocation>
        <location evidence="1">Membrane</location>
        <topology evidence="1">Multi-pass membrane protein</topology>
    </subcellularLocation>
</comment>
<sequence length="468" mass="50208">MKKSTEKPPATACYTDVATAELQHDRSPRAWLFKIASLGVEMRGIAPVPLQERSDKRYINVFFVWLTMSTNLLPIVTGMVGTLSYGLSLRDSSLVILFFGLFCTIPPAYLSTFGAKTGLRQMLQARFTFGYYLVSIIVMLNLCTIAGFGIIDCVLGGLTLAAVSDGNINATTGIVIIALCGMIISFGGYQFLHQFERYSWIFALVAIVIATGIGGHHLSTNAVTEPPAAATIVSFGGVIAGFLIPWAAMASDFAVYCDPSVSGIRIFSYIYAGLLVPSVPLMVLGAAIGAAVPNIPSWSAGNTDYSAGGVLEAMLHPVGGFGKFVSVLLAFSLLGNLAAAMYSISLNFQLVIPIMARVPRLLFTIIYTAVAIPVSIYAANSFFDSLENFLYVIAYWSAAFVGVVMTEHFVFRNADCNQYNPGDCDNSSKFPTGIVAIAAIRLSSGSIVPCMSQIWYTGPPAEKTGYWN</sequence>
<keyword evidence="10" id="KW-1185">Reference proteome</keyword>
<evidence type="ECO:0000313" key="9">
    <source>
        <dbReference type="EMBL" id="KAJ5331898.1"/>
    </source>
</evidence>
<evidence type="ECO:0000256" key="5">
    <source>
        <dbReference type="ARBA" id="ARBA00022989"/>
    </source>
</evidence>
<feature type="transmembrane region" description="Helical" evidence="8">
    <location>
        <begin position="171"/>
        <end position="191"/>
    </location>
</feature>
<dbReference type="GO" id="GO:0022857">
    <property type="term" value="F:transmembrane transporter activity"/>
    <property type="evidence" value="ECO:0007669"/>
    <property type="project" value="InterPro"/>
</dbReference>
<evidence type="ECO:0000313" key="10">
    <source>
        <dbReference type="Proteomes" id="UP001147746"/>
    </source>
</evidence>
<dbReference type="EMBL" id="JAPZBO010000001">
    <property type="protein sequence ID" value="KAJ5331898.1"/>
    <property type="molecule type" value="Genomic_DNA"/>
</dbReference>
<protein>
    <submittedName>
        <fullName evidence="9">Uncharacterized protein</fullName>
    </submittedName>
</protein>
<comment type="similarity">
    <text evidence="2 7">Belongs to the purine-cytosine permease (2.A.39) family.</text>
</comment>
<dbReference type="PANTHER" id="PTHR31806:SF5">
    <property type="entry name" value="PURINE-CYTOSINE PERMEASE FCY21"/>
    <property type="match status" value="1"/>
</dbReference>
<name>A0A9W9QGF7_9EURO</name>
<evidence type="ECO:0000256" key="6">
    <source>
        <dbReference type="ARBA" id="ARBA00023136"/>
    </source>
</evidence>
<proteinExistence type="inferred from homology"/>
<feature type="transmembrane region" description="Helical" evidence="8">
    <location>
        <begin position="92"/>
        <end position="110"/>
    </location>
</feature>
<keyword evidence="6 7" id="KW-0472">Membrane</keyword>
<reference evidence="9" key="2">
    <citation type="journal article" date="2023" name="IMA Fungus">
        <title>Comparative genomic study of the Penicillium genus elucidates a diverse pangenome and 15 lateral gene transfer events.</title>
        <authorList>
            <person name="Petersen C."/>
            <person name="Sorensen T."/>
            <person name="Nielsen M.R."/>
            <person name="Sondergaard T.E."/>
            <person name="Sorensen J.L."/>
            <person name="Fitzpatrick D.A."/>
            <person name="Frisvad J.C."/>
            <person name="Nielsen K.L."/>
        </authorList>
    </citation>
    <scope>NUCLEOTIDE SEQUENCE</scope>
    <source>
        <strain evidence="9">IBT 21472</strain>
    </source>
</reference>
<evidence type="ECO:0000256" key="3">
    <source>
        <dbReference type="ARBA" id="ARBA00022448"/>
    </source>
</evidence>
<dbReference type="AlphaFoldDB" id="A0A9W9QGF7"/>
<dbReference type="InterPro" id="IPR026030">
    <property type="entry name" value="Pur-cyt_permease_Fcy2/21/22"/>
</dbReference>
<evidence type="ECO:0000256" key="2">
    <source>
        <dbReference type="ARBA" id="ARBA00008974"/>
    </source>
</evidence>
<feature type="transmembrane region" description="Helical" evidence="8">
    <location>
        <begin position="131"/>
        <end position="151"/>
    </location>
</feature>
<dbReference type="InterPro" id="IPR001248">
    <property type="entry name" value="Pur-cyt_permease"/>
</dbReference>
<accession>A0A9W9QGF7</accession>
<feature type="transmembrane region" description="Helical" evidence="8">
    <location>
        <begin position="360"/>
        <end position="383"/>
    </location>
</feature>
<keyword evidence="5 8" id="KW-1133">Transmembrane helix</keyword>
<gene>
    <name evidence="9" type="ORF">N7476_001681</name>
</gene>
<comment type="caution">
    <text evidence="9">The sequence shown here is derived from an EMBL/GenBank/DDBJ whole genome shotgun (WGS) entry which is preliminary data.</text>
</comment>
<evidence type="ECO:0000256" key="4">
    <source>
        <dbReference type="ARBA" id="ARBA00022692"/>
    </source>
</evidence>
<organism evidence="9 10">
    <name type="scientific">Penicillium atrosanguineum</name>
    <dbReference type="NCBI Taxonomy" id="1132637"/>
    <lineage>
        <taxon>Eukaryota</taxon>
        <taxon>Fungi</taxon>
        <taxon>Dikarya</taxon>
        <taxon>Ascomycota</taxon>
        <taxon>Pezizomycotina</taxon>
        <taxon>Eurotiomycetes</taxon>
        <taxon>Eurotiomycetidae</taxon>
        <taxon>Eurotiales</taxon>
        <taxon>Aspergillaceae</taxon>
        <taxon>Penicillium</taxon>
    </lineage>
</organism>
<evidence type="ECO:0000256" key="1">
    <source>
        <dbReference type="ARBA" id="ARBA00004141"/>
    </source>
</evidence>
<reference evidence="9" key="1">
    <citation type="submission" date="2022-12" db="EMBL/GenBank/DDBJ databases">
        <authorList>
            <person name="Petersen C."/>
        </authorList>
    </citation>
    <scope>NUCLEOTIDE SEQUENCE</scope>
    <source>
        <strain evidence="9">IBT 21472</strain>
    </source>
</reference>
<evidence type="ECO:0000256" key="7">
    <source>
        <dbReference type="PIRNR" id="PIRNR002744"/>
    </source>
</evidence>
<keyword evidence="3 7" id="KW-0813">Transport</keyword>
<feature type="transmembrane region" description="Helical" evidence="8">
    <location>
        <begin position="58"/>
        <end position="80"/>
    </location>
</feature>
<feature type="transmembrane region" description="Helical" evidence="8">
    <location>
        <begin position="198"/>
        <end position="216"/>
    </location>
</feature>
<feature type="transmembrane region" description="Helical" evidence="8">
    <location>
        <begin position="324"/>
        <end position="348"/>
    </location>
</feature>
<feature type="transmembrane region" description="Helical" evidence="8">
    <location>
        <begin position="389"/>
        <end position="411"/>
    </location>
</feature>
<dbReference type="GO" id="GO:0005886">
    <property type="term" value="C:plasma membrane"/>
    <property type="evidence" value="ECO:0007669"/>
    <property type="project" value="TreeGrafter"/>
</dbReference>